<protein>
    <submittedName>
        <fullName evidence="2">Uncharacterized protein</fullName>
    </submittedName>
</protein>
<evidence type="ECO:0000256" key="1">
    <source>
        <dbReference type="SAM" id="Phobius"/>
    </source>
</evidence>
<organism evidence="2 3">
    <name type="scientific">Imshaugia aleurites</name>
    <dbReference type="NCBI Taxonomy" id="172621"/>
    <lineage>
        <taxon>Eukaryota</taxon>
        <taxon>Fungi</taxon>
        <taxon>Dikarya</taxon>
        <taxon>Ascomycota</taxon>
        <taxon>Pezizomycotina</taxon>
        <taxon>Lecanoromycetes</taxon>
        <taxon>OSLEUM clade</taxon>
        <taxon>Lecanoromycetidae</taxon>
        <taxon>Lecanorales</taxon>
        <taxon>Lecanorineae</taxon>
        <taxon>Parmeliaceae</taxon>
        <taxon>Imshaugia</taxon>
    </lineage>
</organism>
<sequence>MPALQNASSIMANPAPTCTGSPIIERDDTDSYQEALCLYNELMNNADGLLNPNGLINTFRTQIVEVINQLPAADFVPIFQDATVVLAFALFLNYAPTLMPTLFPAVLVGGWLVASLLGFMITNVPFASNTQGKLQTQSGVTQIVLQVTMGQEGSQSICAPTEQPYDCANVLCAGNSNNVCTGTWLENCPCVTCPAVKDTPSCDICNTANPTSGICATVNASTEFNSNFQDLVFNALVSQVASLLGTWTSTDGTSTPVPYNEGVTCRPDNFWYSGCGGYPNTQTGSTYGANVDFEACLTTFFSPDTAQLFQANRYGTNPTLPTGQLMGSEANNVTVTCPTNSATVDLIINVAFAPGCLPQTSTGLLNISDPIGDGSINGADVLRGTFYGCLNFDVFYDSSSKSVDMVSGSAAQAYNPSSLSYSNTLISGVSNQGLGGWNQVGCLIYEVISSKNRPKLATNQGSSNVWEQQKLWDTYQTTWPTLVKIFYDTCGGWYCPPTVTLKGVPAGILPCEAFPCSLGSTASIKLKTDLGISIESLSKLQRLTHLWVQLDIVQLLEIAKEVKTAFSLPASLEHLILPQGIYWIENGNLAALVRAMANAKDTRWPSLRTLTLVHDSRYISEAVEKWVECATKDLAKAGVDFHCVDKFGKLPLGGSWTDFLGMF</sequence>
<evidence type="ECO:0000313" key="3">
    <source>
        <dbReference type="Proteomes" id="UP000664534"/>
    </source>
</evidence>
<name>A0A8H3EWD6_9LECA</name>
<keyword evidence="1" id="KW-1133">Transmembrane helix</keyword>
<keyword evidence="1" id="KW-0812">Transmembrane</keyword>
<gene>
    <name evidence="2" type="ORF">IMSHALPRED_001400</name>
</gene>
<feature type="transmembrane region" description="Helical" evidence="1">
    <location>
        <begin position="75"/>
        <end position="95"/>
    </location>
</feature>
<proteinExistence type="predicted"/>
<comment type="caution">
    <text evidence="2">The sequence shown here is derived from an EMBL/GenBank/DDBJ whole genome shotgun (WGS) entry which is preliminary data.</text>
</comment>
<dbReference type="Proteomes" id="UP000664534">
    <property type="component" value="Unassembled WGS sequence"/>
</dbReference>
<keyword evidence="3" id="KW-1185">Reference proteome</keyword>
<keyword evidence="1" id="KW-0472">Membrane</keyword>
<feature type="transmembrane region" description="Helical" evidence="1">
    <location>
        <begin position="102"/>
        <end position="121"/>
    </location>
</feature>
<dbReference type="AlphaFoldDB" id="A0A8H3EWD6"/>
<dbReference type="EMBL" id="CAJPDT010000012">
    <property type="protein sequence ID" value="CAF9913632.1"/>
    <property type="molecule type" value="Genomic_DNA"/>
</dbReference>
<reference evidence="2" key="1">
    <citation type="submission" date="2021-03" db="EMBL/GenBank/DDBJ databases">
        <authorList>
            <person name="Tagirdzhanova G."/>
        </authorList>
    </citation>
    <scope>NUCLEOTIDE SEQUENCE</scope>
</reference>
<accession>A0A8H3EWD6</accession>
<evidence type="ECO:0000313" key="2">
    <source>
        <dbReference type="EMBL" id="CAF9913632.1"/>
    </source>
</evidence>